<evidence type="ECO:0000256" key="1">
    <source>
        <dbReference type="SAM" id="MobiDB-lite"/>
    </source>
</evidence>
<dbReference type="AlphaFoldDB" id="A0A4C1YKI1"/>
<evidence type="ECO:0000313" key="2">
    <source>
        <dbReference type="EMBL" id="GBP75580.1"/>
    </source>
</evidence>
<evidence type="ECO:0000313" key="3">
    <source>
        <dbReference type="Proteomes" id="UP000299102"/>
    </source>
</evidence>
<reference evidence="2 3" key="1">
    <citation type="journal article" date="2019" name="Commun. Biol.">
        <title>The bagworm genome reveals a unique fibroin gene that provides high tensile strength.</title>
        <authorList>
            <person name="Kono N."/>
            <person name="Nakamura H."/>
            <person name="Ohtoshi R."/>
            <person name="Tomita M."/>
            <person name="Numata K."/>
            <person name="Arakawa K."/>
        </authorList>
    </citation>
    <scope>NUCLEOTIDE SEQUENCE [LARGE SCALE GENOMIC DNA]</scope>
</reference>
<protein>
    <submittedName>
        <fullName evidence="2">Uncharacterized protein</fullName>
    </submittedName>
</protein>
<dbReference type="EMBL" id="BGZK01001254">
    <property type="protein sequence ID" value="GBP75580.1"/>
    <property type="molecule type" value="Genomic_DNA"/>
</dbReference>
<gene>
    <name evidence="2" type="ORF">EVAR_43486_1</name>
</gene>
<keyword evidence="3" id="KW-1185">Reference proteome</keyword>
<dbReference type="Proteomes" id="UP000299102">
    <property type="component" value="Unassembled WGS sequence"/>
</dbReference>
<comment type="caution">
    <text evidence="2">The sequence shown here is derived from an EMBL/GenBank/DDBJ whole genome shotgun (WGS) entry which is preliminary data.</text>
</comment>
<proteinExistence type="predicted"/>
<organism evidence="2 3">
    <name type="scientific">Eumeta variegata</name>
    <name type="common">Bagworm moth</name>
    <name type="synonym">Eumeta japonica</name>
    <dbReference type="NCBI Taxonomy" id="151549"/>
    <lineage>
        <taxon>Eukaryota</taxon>
        <taxon>Metazoa</taxon>
        <taxon>Ecdysozoa</taxon>
        <taxon>Arthropoda</taxon>
        <taxon>Hexapoda</taxon>
        <taxon>Insecta</taxon>
        <taxon>Pterygota</taxon>
        <taxon>Neoptera</taxon>
        <taxon>Endopterygota</taxon>
        <taxon>Lepidoptera</taxon>
        <taxon>Glossata</taxon>
        <taxon>Ditrysia</taxon>
        <taxon>Tineoidea</taxon>
        <taxon>Psychidae</taxon>
        <taxon>Oiketicinae</taxon>
        <taxon>Eumeta</taxon>
    </lineage>
</organism>
<name>A0A4C1YKI1_EUMVA</name>
<sequence length="102" mass="10798">MAYFLDYHVLFQDGSSIKNIRKNKTSLTGSRERVVTGRGARGRPECACSGRPHRRAGHGLSEECQQKLFIIVVGPAPGRAVPAGPAARAKAAYGRAGAAPPV</sequence>
<accession>A0A4C1YKI1</accession>
<feature type="region of interest" description="Disordered" evidence="1">
    <location>
        <begin position="28"/>
        <end position="59"/>
    </location>
</feature>